<dbReference type="OrthoDB" id="9816335at2"/>
<dbReference type="AlphaFoldDB" id="A0A4S4BQW2"/>
<dbReference type="Proteomes" id="UP000310636">
    <property type="component" value="Unassembled WGS sequence"/>
</dbReference>
<dbReference type="SMART" id="SM00342">
    <property type="entry name" value="HTH_ARAC"/>
    <property type="match status" value="1"/>
</dbReference>
<dbReference type="PROSITE" id="PS01124">
    <property type="entry name" value="HTH_ARAC_FAMILY_2"/>
    <property type="match status" value="1"/>
</dbReference>
<dbReference type="InterPro" id="IPR011051">
    <property type="entry name" value="RmlC_Cupin_sf"/>
</dbReference>
<evidence type="ECO:0000313" key="5">
    <source>
        <dbReference type="EMBL" id="THF75003.1"/>
    </source>
</evidence>
<dbReference type="SUPFAM" id="SSF51182">
    <property type="entry name" value="RmlC-like cupins"/>
    <property type="match status" value="1"/>
</dbReference>
<protein>
    <submittedName>
        <fullName evidence="5">AraC family transcriptional regulator</fullName>
    </submittedName>
</protein>
<gene>
    <name evidence="5" type="ORF">E6C55_23135</name>
</gene>
<dbReference type="InterPro" id="IPR014710">
    <property type="entry name" value="RmlC-like_jellyroll"/>
</dbReference>
<keyword evidence="2" id="KW-0238">DNA-binding</keyword>
<dbReference type="Pfam" id="PF12833">
    <property type="entry name" value="HTH_18"/>
    <property type="match status" value="1"/>
</dbReference>
<evidence type="ECO:0000256" key="1">
    <source>
        <dbReference type="ARBA" id="ARBA00023015"/>
    </source>
</evidence>
<dbReference type="EMBL" id="SSOB01000035">
    <property type="protein sequence ID" value="THF75003.1"/>
    <property type="molecule type" value="Genomic_DNA"/>
</dbReference>
<evidence type="ECO:0000256" key="2">
    <source>
        <dbReference type="ARBA" id="ARBA00023125"/>
    </source>
</evidence>
<keyword evidence="1" id="KW-0805">Transcription regulation</keyword>
<accession>A0A4S4BQW2</accession>
<organism evidence="5 6">
    <name type="scientific">Cohnella fermenti</name>
    <dbReference type="NCBI Taxonomy" id="2565925"/>
    <lineage>
        <taxon>Bacteria</taxon>
        <taxon>Bacillati</taxon>
        <taxon>Bacillota</taxon>
        <taxon>Bacilli</taxon>
        <taxon>Bacillales</taxon>
        <taxon>Paenibacillaceae</taxon>
        <taxon>Cohnella</taxon>
    </lineage>
</organism>
<reference evidence="5 6" key="1">
    <citation type="submission" date="2019-04" db="EMBL/GenBank/DDBJ databases">
        <title>Cohnella sp. nov. isolated from preserved vegetables.</title>
        <authorList>
            <person name="Lin S.-Y."/>
            <person name="Hung M.-H."/>
            <person name="Young C.-C."/>
        </authorList>
    </citation>
    <scope>NUCLEOTIDE SEQUENCE [LARGE SCALE GENOMIC DNA]</scope>
    <source>
        <strain evidence="5 6">CC-MHH1044</strain>
    </source>
</reference>
<name>A0A4S4BQW2_9BACL</name>
<proteinExistence type="predicted"/>
<dbReference type="GO" id="GO:0003700">
    <property type="term" value="F:DNA-binding transcription factor activity"/>
    <property type="evidence" value="ECO:0007669"/>
    <property type="project" value="InterPro"/>
</dbReference>
<feature type="domain" description="HTH araC/xylS-type" evidence="4">
    <location>
        <begin position="180"/>
        <end position="278"/>
    </location>
</feature>
<dbReference type="InterPro" id="IPR009057">
    <property type="entry name" value="Homeodomain-like_sf"/>
</dbReference>
<keyword evidence="3" id="KW-0804">Transcription</keyword>
<dbReference type="SUPFAM" id="SSF46689">
    <property type="entry name" value="Homeodomain-like"/>
    <property type="match status" value="2"/>
</dbReference>
<dbReference type="Gene3D" id="2.60.120.10">
    <property type="entry name" value="Jelly Rolls"/>
    <property type="match status" value="1"/>
</dbReference>
<comment type="caution">
    <text evidence="5">The sequence shown here is derived from an EMBL/GenBank/DDBJ whole genome shotgun (WGS) entry which is preliminary data.</text>
</comment>
<dbReference type="InterPro" id="IPR050204">
    <property type="entry name" value="AraC_XylS_family_regulators"/>
</dbReference>
<dbReference type="InterPro" id="IPR018060">
    <property type="entry name" value="HTH_AraC"/>
</dbReference>
<evidence type="ECO:0000313" key="6">
    <source>
        <dbReference type="Proteomes" id="UP000310636"/>
    </source>
</evidence>
<sequence>MHALKRLTMKPIRYNDLLVTVVDALSARHGTDWTLTAHRHPWFEFNYVAEGAVYTSIEGQEFRIEAEQCYLIPPGVAHSHRNAEGIGDDGFCLRFQLAELPFACEDAPGIAPELIGVFRKPRPYAFGPQLGLPLLRIGNETSAFGVQTAFLQWLCRLFEEWNGDNASPAPLAYGHDPFVQQVALYMEEYYASGFKVQELADALHMSYRNLSRRFKQQTGLSLIEKLNDIRIARAKKLLLESDLTLRDIAAATGFDNEFYFSNLFHRVALTSPGQFRKSAKE</sequence>
<dbReference type="GO" id="GO:0043565">
    <property type="term" value="F:sequence-specific DNA binding"/>
    <property type="evidence" value="ECO:0007669"/>
    <property type="project" value="InterPro"/>
</dbReference>
<evidence type="ECO:0000256" key="3">
    <source>
        <dbReference type="ARBA" id="ARBA00023163"/>
    </source>
</evidence>
<keyword evidence="6" id="KW-1185">Reference proteome</keyword>
<dbReference type="RefSeq" id="WP_136372194.1">
    <property type="nucleotide sequence ID" value="NZ_SSOB01000035.1"/>
</dbReference>
<dbReference type="Gene3D" id="1.10.10.60">
    <property type="entry name" value="Homeodomain-like"/>
    <property type="match status" value="2"/>
</dbReference>
<dbReference type="Pfam" id="PF02311">
    <property type="entry name" value="AraC_binding"/>
    <property type="match status" value="1"/>
</dbReference>
<dbReference type="PANTHER" id="PTHR46796">
    <property type="entry name" value="HTH-TYPE TRANSCRIPTIONAL ACTIVATOR RHAS-RELATED"/>
    <property type="match status" value="1"/>
</dbReference>
<dbReference type="InterPro" id="IPR003313">
    <property type="entry name" value="AraC-bd"/>
</dbReference>
<evidence type="ECO:0000259" key="4">
    <source>
        <dbReference type="PROSITE" id="PS01124"/>
    </source>
</evidence>